<comment type="caution">
    <text evidence="10">The sequence shown here is derived from an EMBL/GenBank/DDBJ whole genome shotgun (WGS) entry which is preliminary data.</text>
</comment>
<dbReference type="InterPro" id="IPR008728">
    <property type="entry name" value="Elongator_complex_protein_4"/>
</dbReference>
<evidence type="ECO:0000256" key="5">
    <source>
        <dbReference type="ARBA" id="ARBA00020265"/>
    </source>
</evidence>
<keyword evidence="11" id="KW-1185">Reference proteome</keyword>
<dbReference type="Proteomes" id="UP000224634">
    <property type="component" value="Unassembled WGS sequence"/>
</dbReference>
<proteinExistence type="inferred from homology"/>
<dbReference type="GO" id="GO:0005737">
    <property type="term" value="C:cytoplasm"/>
    <property type="evidence" value="ECO:0007669"/>
    <property type="project" value="UniProtKB-SubCell"/>
</dbReference>
<evidence type="ECO:0000256" key="1">
    <source>
        <dbReference type="ARBA" id="ARBA00004123"/>
    </source>
</evidence>
<gene>
    <name evidence="10" type="ORF">AJ80_03900</name>
</gene>
<dbReference type="GO" id="GO:0033588">
    <property type="term" value="C:elongator holoenzyme complex"/>
    <property type="evidence" value="ECO:0007669"/>
    <property type="project" value="InterPro"/>
</dbReference>
<keyword evidence="8" id="KW-0539">Nucleus</keyword>
<evidence type="ECO:0000256" key="7">
    <source>
        <dbReference type="ARBA" id="ARBA00022694"/>
    </source>
</evidence>
<dbReference type="PANTHER" id="PTHR12896">
    <property type="entry name" value="PAX6 NEIGHBOR PROTEIN PAXNEB"/>
    <property type="match status" value="1"/>
</dbReference>
<feature type="region of interest" description="Disordered" evidence="9">
    <location>
        <begin position="315"/>
        <end position="334"/>
    </location>
</feature>
<feature type="compositionally biased region" description="Low complexity" evidence="9">
    <location>
        <begin position="315"/>
        <end position="327"/>
    </location>
</feature>
<reference evidence="10 11" key="1">
    <citation type="submission" date="2017-10" db="EMBL/GenBank/DDBJ databases">
        <title>Comparative genomics in systemic dimorphic fungi from Ajellomycetaceae.</title>
        <authorList>
            <person name="Munoz J.F."/>
            <person name="Mcewen J.G."/>
            <person name="Clay O.K."/>
            <person name="Cuomo C.A."/>
        </authorList>
    </citation>
    <scope>NUCLEOTIDE SEQUENCE [LARGE SCALE GENOMIC DNA]</scope>
    <source>
        <strain evidence="10 11">UAMH7299</strain>
    </source>
</reference>
<keyword evidence="6" id="KW-0963">Cytoplasm</keyword>
<evidence type="ECO:0000256" key="9">
    <source>
        <dbReference type="SAM" id="MobiDB-lite"/>
    </source>
</evidence>
<dbReference type="CDD" id="cd19494">
    <property type="entry name" value="Elp4"/>
    <property type="match status" value="1"/>
</dbReference>
<dbReference type="GO" id="GO:0008023">
    <property type="term" value="C:transcription elongation factor complex"/>
    <property type="evidence" value="ECO:0007669"/>
    <property type="project" value="TreeGrafter"/>
</dbReference>
<evidence type="ECO:0000256" key="8">
    <source>
        <dbReference type="ARBA" id="ARBA00023242"/>
    </source>
</evidence>
<evidence type="ECO:0000256" key="6">
    <source>
        <dbReference type="ARBA" id="ARBA00022490"/>
    </source>
</evidence>
<evidence type="ECO:0000313" key="11">
    <source>
        <dbReference type="Proteomes" id="UP000224634"/>
    </source>
</evidence>
<accession>A0A2B7Y5X7</accession>
<dbReference type="Pfam" id="PF05625">
    <property type="entry name" value="PAXNEB"/>
    <property type="match status" value="1"/>
</dbReference>
<comment type="subcellular location">
    <subcellularLocation>
        <location evidence="2">Cytoplasm</location>
    </subcellularLocation>
    <subcellularLocation>
        <location evidence="1">Nucleus</location>
    </subcellularLocation>
</comment>
<keyword evidence="7" id="KW-0819">tRNA processing</keyword>
<feature type="region of interest" description="Disordered" evidence="9">
    <location>
        <begin position="1"/>
        <end position="54"/>
    </location>
</feature>
<evidence type="ECO:0000256" key="3">
    <source>
        <dbReference type="ARBA" id="ARBA00005043"/>
    </source>
</evidence>
<dbReference type="AlphaFoldDB" id="A0A2B7Y5X7"/>
<comment type="similarity">
    <text evidence="4">Belongs to the ELP4 family.</text>
</comment>
<evidence type="ECO:0000313" key="10">
    <source>
        <dbReference type="EMBL" id="PGH19564.1"/>
    </source>
</evidence>
<comment type="pathway">
    <text evidence="3">tRNA modification; 5-methoxycarbonylmethyl-2-thiouridine-tRNA biosynthesis.</text>
</comment>
<name>A0A2B7Y5X7_POLH7</name>
<protein>
    <recommendedName>
        <fullName evidence="5">Elongator complex protein 4</fullName>
    </recommendedName>
</protein>
<dbReference type="OrthoDB" id="289162at2759"/>
<sequence>MSFRKRNIGLSSGTARGITPNAVGPTPAQPSAQPPSQPILGLRPSPVDGRQTTSTGTLTLDNLLAGHAGLVLGCSLVIEESGTTDFAGALLRYYAAEGVVQEHQLHVIGAGELWGKALPGLIEGGEAGEVKRREAKGEKMKIAWRYERLGEFGAGVAGSRGSGPASDKSAVTSATGAGTAPPVFCHTFDLTKRLVHPAISSINFIPLAPSNGSPYTSALNRLSNAISSSPPNSIHRVIIPSLLSPALYPPNASSPEHLLQFLHSIRALLSKYSSRMTAMITLPLSLYPRSSGLTRWIELLSDGVLELAPFPHLSDASPTATSGAATTQEEPPQGMLKVHRLPVLHERGGGGDNNVGEDWAFTLSRRKFTIKPFSLPPLEGDHEAQQGNTSAGPSKADLEF</sequence>
<dbReference type="PANTHER" id="PTHR12896:SF1">
    <property type="entry name" value="ELONGATOR COMPLEX PROTEIN 4"/>
    <property type="match status" value="1"/>
</dbReference>
<dbReference type="GO" id="GO:0002098">
    <property type="term" value="P:tRNA wobble uridine modification"/>
    <property type="evidence" value="ECO:0007669"/>
    <property type="project" value="InterPro"/>
</dbReference>
<organism evidence="10 11">
    <name type="scientific">Polytolypa hystricis (strain UAMH7299)</name>
    <dbReference type="NCBI Taxonomy" id="1447883"/>
    <lineage>
        <taxon>Eukaryota</taxon>
        <taxon>Fungi</taxon>
        <taxon>Dikarya</taxon>
        <taxon>Ascomycota</taxon>
        <taxon>Pezizomycotina</taxon>
        <taxon>Eurotiomycetes</taxon>
        <taxon>Eurotiomycetidae</taxon>
        <taxon>Onygenales</taxon>
        <taxon>Onygenales incertae sedis</taxon>
        <taxon>Polytolypa</taxon>
    </lineage>
</organism>
<dbReference type="InterPro" id="IPR027417">
    <property type="entry name" value="P-loop_NTPase"/>
</dbReference>
<dbReference type="UniPathway" id="UPA00988"/>
<dbReference type="STRING" id="1447883.A0A2B7Y5X7"/>
<dbReference type="Gene3D" id="3.40.50.300">
    <property type="entry name" value="P-loop containing nucleotide triphosphate hydrolases"/>
    <property type="match status" value="1"/>
</dbReference>
<dbReference type="EMBL" id="PDNA01000046">
    <property type="protein sequence ID" value="PGH19564.1"/>
    <property type="molecule type" value="Genomic_DNA"/>
</dbReference>
<evidence type="ECO:0000256" key="2">
    <source>
        <dbReference type="ARBA" id="ARBA00004496"/>
    </source>
</evidence>
<feature type="region of interest" description="Disordered" evidence="9">
    <location>
        <begin position="374"/>
        <end position="400"/>
    </location>
</feature>
<evidence type="ECO:0000256" key="4">
    <source>
        <dbReference type="ARBA" id="ARBA00007573"/>
    </source>
</evidence>